<accession>A0AAN7TKF4</accession>
<dbReference type="AlphaFoldDB" id="A0AAN7TKF4"/>
<evidence type="ECO:0000256" key="1">
    <source>
        <dbReference type="SAM" id="MobiDB-lite"/>
    </source>
</evidence>
<dbReference type="EMBL" id="JAVRRL010000100">
    <property type="protein sequence ID" value="KAK5107974.1"/>
    <property type="molecule type" value="Genomic_DNA"/>
</dbReference>
<feature type="region of interest" description="Disordered" evidence="1">
    <location>
        <begin position="296"/>
        <end position="315"/>
    </location>
</feature>
<comment type="caution">
    <text evidence="2">The sequence shown here is derived from an EMBL/GenBank/DDBJ whole genome shotgun (WGS) entry which is preliminary data.</text>
</comment>
<proteinExistence type="predicted"/>
<evidence type="ECO:0000313" key="3">
    <source>
        <dbReference type="Proteomes" id="UP001310890"/>
    </source>
</evidence>
<reference evidence="2" key="1">
    <citation type="submission" date="2023-08" db="EMBL/GenBank/DDBJ databases">
        <title>Black Yeasts Isolated from many extreme environments.</title>
        <authorList>
            <person name="Coleine C."/>
            <person name="Stajich J.E."/>
            <person name="Selbmann L."/>
        </authorList>
    </citation>
    <scope>NUCLEOTIDE SEQUENCE</scope>
    <source>
        <strain evidence="2">CCFEE 5401</strain>
    </source>
</reference>
<gene>
    <name evidence="2" type="ORF">LTR62_000519</name>
</gene>
<organism evidence="2 3">
    <name type="scientific">Meristemomyces frigidus</name>
    <dbReference type="NCBI Taxonomy" id="1508187"/>
    <lineage>
        <taxon>Eukaryota</taxon>
        <taxon>Fungi</taxon>
        <taxon>Dikarya</taxon>
        <taxon>Ascomycota</taxon>
        <taxon>Pezizomycotina</taxon>
        <taxon>Dothideomycetes</taxon>
        <taxon>Dothideomycetidae</taxon>
        <taxon>Mycosphaerellales</taxon>
        <taxon>Teratosphaeriaceae</taxon>
        <taxon>Meristemomyces</taxon>
    </lineage>
</organism>
<sequence>MGSPRSDEKSEQEAWPANTFGQRRNLEPNKIQVSSMTYLAIAHLLIVSQDHPLHNEHVAAVICFFRKHGEGLEKLIAELSRVSEQLDMTDQVTQVAGVLTFAWFAADTAATGDDHAAMETDTIVANEPEHAAHIEPDCGAVVPLAMTKIEGVGEDSNNRIAIGVDMVFNQDAVRSLTTEDFITAVATCFHTANDLAIVDAVLTQELHASRWGRTFDPKAAIESGRPTTAYISAGKLQMYQARLDGLKKGDVDMLVSKEVDVFYATQMSMYNARRQRLGTDHWVTVAILIDQATKEGRRHQIGDSSGGRSSIHGQSGITRVAQPPQFGRTSTLGSALVPATLLRLPTESVAFPALYGNPGPVVEREVSMILKPAKLTIPTTAKQAKIIRRRENLERQCIMFRKIAGSLKTFDQVRNACKLAYLNLGYVRAKHVSKSKGQSWCVQFATRDQALAVADRELMIDEEQYFSEVMKP</sequence>
<feature type="compositionally biased region" description="Polar residues" evidence="1">
    <location>
        <begin position="302"/>
        <end position="315"/>
    </location>
</feature>
<evidence type="ECO:0000313" key="2">
    <source>
        <dbReference type="EMBL" id="KAK5107974.1"/>
    </source>
</evidence>
<dbReference type="Proteomes" id="UP001310890">
    <property type="component" value="Unassembled WGS sequence"/>
</dbReference>
<name>A0AAN7TKF4_9PEZI</name>
<protein>
    <submittedName>
        <fullName evidence="2">Uncharacterized protein</fullName>
    </submittedName>
</protein>